<keyword evidence="1" id="KW-0472">Membrane</keyword>
<reference evidence="2" key="1">
    <citation type="submission" date="2018-11" db="EMBL/GenBank/DDBJ databases">
        <authorList>
            <consortium name="Pathogen Informatics"/>
        </authorList>
    </citation>
    <scope>NUCLEOTIDE SEQUENCE</scope>
</reference>
<dbReference type="Proteomes" id="UP000784294">
    <property type="component" value="Unassembled WGS sequence"/>
</dbReference>
<dbReference type="AlphaFoldDB" id="A0A3S5BIW2"/>
<evidence type="ECO:0000313" key="2">
    <source>
        <dbReference type="EMBL" id="VEL25898.1"/>
    </source>
</evidence>
<keyword evidence="3" id="KW-1185">Reference proteome</keyword>
<name>A0A3S5BIW2_9PLAT</name>
<evidence type="ECO:0000313" key="3">
    <source>
        <dbReference type="Proteomes" id="UP000784294"/>
    </source>
</evidence>
<gene>
    <name evidence="2" type="ORF">PXEA_LOCUS19338</name>
</gene>
<organism evidence="2 3">
    <name type="scientific">Protopolystoma xenopodis</name>
    <dbReference type="NCBI Taxonomy" id="117903"/>
    <lineage>
        <taxon>Eukaryota</taxon>
        <taxon>Metazoa</taxon>
        <taxon>Spiralia</taxon>
        <taxon>Lophotrochozoa</taxon>
        <taxon>Platyhelminthes</taxon>
        <taxon>Monogenea</taxon>
        <taxon>Polyopisthocotylea</taxon>
        <taxon>Polystomatidea</taxon>
        <taxon>Polystomatidae</taxon>
        <taxon>Protopolystoma</taxon>
    </lineage>
</organism>
<feature type="transmembrane region" description="Helical" evidence="1">
    <location>
        <begin position="20"/>
        <end position="53"/>
    </location>
</feature>
<dbReference type="EMBL" id="CAAALY010076888">
    <property type="protein sequence ID" value="VEL25898.1"/>
    <property type="molecule type" value="Genomic_DNA"/>
</dbReference>
<accession>A0A3S5BIW2</accession>
<proteinExistence type="predicted"/>
<keyword evidence="1" id="KW-1133">Transmembrane helix</keyword>
<keyword evidence="1" id="KW-0812">Transmembrane</keyword>
<protein>
    <submittedName>
        <fullName evidence="2">Uncharacterized protein</fullName>
    </submittedName>
</protein>
<evidence type="ECO:0000256" key="1">
    <source>
        <dbReference type="SAM" id="Phobius"/>
    </source>
</evidence>
<sequence>MIPFHEFLPASFALQVESHVYMFVCMSICLSVRLTTCPSVLYLTVCLFVCLLIRLPEERLKTSKPQKTYRGKISPQLFCLHPPGIPQVHCCFVQGTIDQ</sequence>
<comment type="caution">
    <text evidence="2">The sequence shown here is derived from an EMBL/GenBank/DDBJ whole genome shotgun (WGS) entry which is preliminary data.</text>
</comment>